<protein>
    <recommendedName>
        <fullName evidence="2">BAH domain-containing protein</fullName>
    </recommendedName>
</protein>
<feature type="region of interest" description="Disordered" evidence="1">
    <location>
        <begin position="323"/>
        <end position="455"/>
    </location>
</feature>
<feature type="compositionally biased region" description="Polar residues" evidence="1">
    <location>
        <begin position="430"/>
        <end position="440"/>
    </location>
</feature>
<evidence type="ECO:0000259" key="2">
    <source>
        <dbReference type="PROSITE" id="PS51038"/>
    </source>
</evidence>
<feature type="compositionally biased region" description="Basic and acidic residues" evidence="1">
    <location>
        <begin position="1510"/>
        <end position="1528"/>
    </location>
</feature>
<feature type="compositionally biased region" description="Basic and acidic residues" evidence="1">
    <location>
        <begin position="1275"/>
        <end position="1286"/>
    </location>
</feature>
<feature type="region of interest" description="Disordered" evidence="1">
    <location>
        <begin position="1111"/>
        <end position="1185"/>
    </location>
</feature>
<feature type="compositionally biased region" description="Basic residues" evidence="1">
    <location>
        <begin position="2816"/>
        <end position="2825"/>
    </location>
</feature>
<dbReference type="InterPro" id="IPR001025">
    <property type="entry name" value="BAH_dom"/>
</dbReference>
<feature type="compositionally biased region" description="Basic and acidic residues" evidence="1">
    <location>
        <begin position="1431"/>
        <end position="1442"/>
    </location>
</feature>
<feature type="compositionally biased region" description="Low complexity" evidence="1">
    <location>
        <begin position="2443"/>
        <end position="2459"/>
    </location>
</feature>
<feature type="compositionally biased region" description="Polar residues" evidence="1">
    <location>
        <begin position="2584"/>
        <end position="2596"/>
    </location>
</feature>
<feature type="compositionally biased region" description="Acidic residues" evidence="1">
    <location>
        <begin position="3010"/>
        <end position="3025"/>
    </location>
</feature>
<feature type="compositionally biased region" description="Basic residues" evidence="1">
    <location>
        <begin position="2211"/>
        <end position="2220"/>
    </location>
</feature>
<feature type="compositionally biased region" description="Low complexity" evidence="1">
    <location>
        <begin position="3051"/>
        <end position="3079"/>
    </location>
</feature>
<feature type="compositionally biased region" description="Low complexity" evidence="1">
    <location>
        <begin position="250"/>
        <end position="266"/>
    </location>
</feature>
<feature type="compositionally biased region" description="Low complexity" evidence="1">
    <location>
        <begin position="845"/>
        <end position="860"/>
    </location>
</feature>
<feature type="compositionally biased region" description="Low complexity" evidence="1">
    <location>
        <begin position="2349"/>
        <end position="2366"/>
    </location>
</feature>
<feature type="compositionally biased region" description="Basic and acidic residues" evidence="1">
    <location>
        <begin position="1313"/>
        <end position="1336"/>
    </location>
</feature>
<feature type="domain" description="BAH" evidence="2">
    <location>
        <begin position="3390"/>
        <end position="3524"/>
    </location>
</feature>
<feature type="region of interest" description="Disordered" evidence="1">
    <location>
        <begin position="1224"/>
        <end position="1734"/>
    </location>
</feature>
<feature type="compositionally biased region" description="Basic residues" evidence="1">
    <location>
        <begin position="2984"/>
        <end position="2994"/>
    </location>
</feature>
<name>A0ABP1PRX4_9HEXA</name>
<evidence type="ECO:0000313" key="3">
    <source>
        <dbReference type="EMBL" id="CAL8072343.1"/>
    </source>
</evidence>
<feature type="compositionally biased region" description="Low complexity" evidence="1">
    <location>
        <begin position="2901"/>
        <end position="2937"/>
    </location>
</feature>
<feature type="compositionally biased region" description="Low complexity" evidence="1">
    <location>
        <begin position="1031"/>
        <end position="1044"/>
    </location>
</feature>
<feature type="compositionally biased region" description="Low complexity" evidence="1">
    <location>
        <begin position="2375"/>
        <end position="2386"/>
    </location>
</feature>
<dbReference type="PANTHER" id="PTHR12505">
    <property type="entry name" value="PHD FINGER TRANSCRIPTION FACTOR"/>
    <property type="match status" value="1"/>
</dbReference>
<feature type="compositionally biased region" description="Basic and acidic residues" evidence="1">
    <location>
        <begin position="2091"/>
        <end position="2109"/>
    </location>
</feature>
<dbReference type="PROSITE" id="PS51038">
    <property type="entry name" value="BAH"/>
    <property type="match status" value="1"/>
</dbReference>
<feature type="compositionally biased region" description="Low complexity" evidence="1">
    <location>
        <begin position="323"/>
        <end position="353"/>
    </location>
</feature>
<feature type="compositionally biased region" description="Low complexity" evidence="1">
    <location>
        <begin position="441"/>
        <end position="455"/>
    </location>
</feature>
<feature type="region of interest" description="Disordered" evidence="1">
    <location>
        <begin position="2058"/>
        <end position="2144"/>
    </location>
</feature>
<feature type="region of interest" description="Disordered" evidence="1">
    <location>
        <begin position="35"/>
        <end position="56"/>
    </location>
</feature>
<feature type="region of interest" description="Disordered" evidence="1">
    <location>
        <begin position="565"/>
        <end position="586"/>
    </location>
</feature>
<feature type="region of interest" description="Disordered" evidence="1">
    <location>
        <begin position="1010"/>
        <end position="1044"/>
    </location>
</feature>
<dbReference type="EMBL" id="CAXLJM020000007">
    <property type="protein sequence ID" value="CAL8072343.1"/>
    <property type="molecule type" value="Genomic_DNA"/>
</dbReference>
<feature type="compositionally biased region" description="Basic and acidic residues" evidence="1">
    <location>
        <begin position="1488"/>
        <end position="1501"/>
    </location>
</feature>
<feature type="compositionally biased region" description="Low complexity" evidence="1">
    <location>
        <begin position="2664"/>
        <end position="2686"/>
    </location>
</feature>
<feature type="compositionally biased region" description="Basic and acidic residues" evidence="1">
    <location>
        <begin position="2463"/>
        <end position="2483"/>
    </location>
</feature>
<feature type="compositionally biased region" description="Polar residues" evidence="1">
    <location>
        <begin position="1702"/>
        <end position="1734"/>
    </location>
</feature>
<feature type="compositionally biased region" description="Basic residues" evidence="1">
    <location>
        <begin position="2518"/>
        <end position="2528"/>
    </location>
</feature>
<dbReference type="InterPro" id="IPR056841">
    <property type="entry name" value="TNRC18_BAHCC1-like_SH3"/>
</dbReference>
<feature type="region of interest" description="Disordered" evidence="1">
    <location>
        <begin position="2196"/>
        <end position="2284"/>
    </location>
</feature>
<dbReference type="Pfam" id="PF24912">
    <property type="entry name" value="SH3_TNRC18"/>
    <property type="match status" value="1"/>
</dbReference>
<proteinExistence type="predicted"/>
<feature type="compositionally biased region" description="Low complexity" evidence="1">
    <location>
        <begin position="3118"/>
        <end position="3131"/>
    </location>
</feature>
<feature type="compositionally biased region" description="Low complexity" evidence="1">
    <location>
        <begin position="2597"/>
        <end position="2622"/>
    </location>
</feature>
<feature type="compositionally biased region" description="Basic and acidic residues" evidence="1">
    <location>
        <begin position="1241"/>
        <end position="1252"/>
    </location>
</feature>
<feature type="compositionally biased region" description="Low complexity" evidence="1">
    <location>
        <begin position="807"/>
        <end position="824"/>
    </location>
</feature>
<feature type="compositionally biased region" description="Basic and acidic residues" evidence="1">
    <location>
        <begin position="2956"/>
        <end position="2966"/>
    </location>
</feature>
<feature type="compositionally biased region" description="Basic residues" evidence="1">
    <location>
        <begin position="404"/>
        <end position="415"/>
    </location>
</feature>
<dbReference type="Pfam" id="PF01426">
    <property type="entry name" value="BAH"/>
    <property type="match status" value="1"/>
</dbReference>
<feature type="compositionally biased region" description="Polar residues" evidence="1">
    <location>
        <begin position="1412"/>
        <end position="1423"/>
    </location>
</feature>
<feature type="compositionally biased region" description="Polar residues" evidence="1">
    <location>
        <begin position="2766"/>
        <end position="2786"/>
    </location>
</feature>
<feature type="compositionally biased region" description="Low complexity" evidence="1">
    <location>
        <begin position="2880"/>
        <end position="2894"/>
    </location>
</feature>
<feature type="region of interest" description="Disordered" evidence="1">
    <location>
        <begin position="836"/>
        <end position="873"/>
    </location>
</feature>
<feature type="compositionally biased region" description="Basic and acidic residues" evidence="1">
    <location>
        <begin position="1149"/>
        <end position="1167"/>
    </location>
</feature>
<dbReference type="InterPro" id="IPR052429">
    <property type="entry name" value="BAH_domain_protein"/>
</dbReference>
<feature type="region of interest" description="Disordered" evidence="1">
    <location>
        <begin position="2442"/>
        <end position="2704"/>
    </location>
</feature>
<feature type="region of interest" description="Disordered" evidence="1">
    <location>
        <begin position="688"/>
        <end position="761"/>
    </location>
</feature>
<feature type="region of interest" description="Disordered" evidence="1">
    <location>
        <begin position="2302"/>
        <end position="2327"/>
    </location>
</feature>
<feature type="compositionally biased region" description="Low complexity" evidence="1">
    <location>
        <begin position="3088"/>
        <end position="3111"/>
    </location>
</feature>
<feature type="compositionally biased region" description="Low complexity" evidence="1">
    <location>
        <begin position="2258"/>
        <end position="2282"/>
    </location>
</feature>
<feature type="region of interest" description="Disordered" evidence="1">
    <location>
        <begin position="3051"/>
        <end position="3148"/>
    </location>
</feature>
<feature type="region of interest" description="Disordered" evidence="1">
    <location>
        <begin position="2720"/>
        <end position="3028"/>
    </location>
</feature>
<dbReference type="SMART" id="SM00439">
    <property type="entry name" value="BAH"/>
    <property type="match status" value="1"/>
</dbReference>
<dbReference type="Proteomes" id="UP001642540">
    <property type="component" value="Unassembled WGS sequence"/>
</dbReference>
<feature type="compositionally biased region" description="Low complexity" evidence="1">
    <location>
        <begin position="2967"/>
        <end position="2980"/>
    </location>
</feature>
<feature type="compositionally biased region" description="Low complexity" evidence="1">
    <location>
        <begin position="2724"/>
        <end position="2735"/>
    </location>
</feature>
<feature type="compositionally biased region" description="Basic and acidic residues" evidence="1">
    <location>
        <begin position="1615"/>
        <end position="1642"/>
    </location>
</feature>
<comment type="caution">
    <text evidence="3">The sequence shown here is derived from an EMBL/GenBank/DDBJ whole genome shotgun (WGS) entry which is preliminary data.</text>
</comment>
<feature type="compositionally biased region" description="Low complexity" evidence="1">
    <location>
        <begin position="2529"/>
        <end position="2541"/>
    </location>
</feature>
<evidence type="ECO:0000256" key="1">
    <source>
        <dbReference type="SAM" id="MobiDB-lite"/>
    </source>
</evidence>
<feature type="compositionally biased region" description="Basic residues" evidence="1">
    <location>
        <begin position="574"/>
        <end position="586"/>
    </location>
</feature>
<feature type="region of interest" description="Disordered" evidence="1">
    <location>
        <begin position="793"/>
        <end position="824"/>
    </location>
</feature>
<sequence>MSEIERKSGLLDDITTTTATVAAVISSALETAAATDEDSSIQHNDEQTTNSSVSFSHTNIRVPQEAEESSSPINQEEQFVGNNNNNKLFSLEEHHQKEQAEVDYLGRRKGDESLVSGEAEEDVEANKCSSRTRPFHQHHHHPKGDLNVVGGAEEGRSTDCDHHSSKLGNVDGNHVREIHEISSLSPFLSMAEKAGDYYCVSNSSSISSSSGRLIRDKSDNRETYPVSHCEEKSTDEYECSQDKTIKTDTKSSSYQQQQQTDSYQSSRVFKPSSKIIELPEKAPRLHDHSHHYHHHGHHHYRSKESKIPVGIAVAWQRLVTSTSTNPTAASAMTTKAESGSSCLPSPSSSPTSPRHSKSHVMNNSNSQQNKQVESSSAKHPSRPSSASPLSSKTKINSSGGSGSGRHHHHHHHHNHSSSISSSASSNSNNPIYASRNNSGDNNTSPSLNNSGGSSNANSANKNGYLGALVGGGGGGESSDISVGSSVNSNNNISAIGRPLSACGEASGGGGIVPFCPSAASPLSRPLPSSSVPPNLGFPTASSYQYPHRGPYIDYPYGIPISNSGSGGFAMPSSPHHHHHQQQHHNHPALVGSGNYWGLENPSVPLLSPGMPSPGASEYLQLSMQQQMQLHQQHLIATSRQSSLPLSSSSPYNPYLPFLYPHQDASLAAKNPYYDHFIHQNELLRHHHQQQQSQILLSQQHQQQQHEAFQHQQLQQQQQLHHHSHQNETGNSSSNSSGISSSVNGSNNNGSSGRTSSTNSNVSVSNVGGFDLLANNGSQPHRAIPMQVASSRTSIPLLSPSPTGGIRTSTPTSTSSSSSSSTAAATTTATVVTSCNTSITPHHDQSSSQSASASWPAASSQTTGGVELSNSYSSSYSSASSPSPSFLLLHHQQQHPHLFTSSSAALSPKSLTSSTPSPVTVHDFNSGLNVVIGNGSGEKSNNLSSASTMLAARKCATPSPISLTPRGLLSPFGSPFSPSPVPTHPANNNNNNSSVKDLVWKEEDAKIKPIPTKAHAGGGAGNGDELRTSMVNGNSGSLTTTPTSSPLLKRKQINVPTPLSSPSQKHDFKRLESLIERRDSESISPLVLIPQHSPASTTSSIGDKAMSIDELSGHHHHHHRHTSLSSSISHPDAGESSPHHLDDDDDDDNVDLHGERKIIPAFHVKLEKEGEEESIESEMKAMPSNTMRLDLHIPKVSGIGSGGGSSALSSESAITTAPATSAFELLKPTESSSSSPATTAEKQGRGSKGDTKANNKSSSKSCSEDLFKVKSNHPAESLHEMKLEKAAGESPDASGEILVKVESSVHSPISSCDVKFHSGESSAEKVDADAGKNEHGGEGGISTPPATIISSAGDHNEIERINVPESTLPFNDNYSSRNISSTSFKEKQQSIEDNIDDHQQQQQAQPSRVKDVSFTSGYSSSHDTSLPFVEDVVDHDPFKKVKSSEATSKNVKSGKDKKKKSQAKDKGKTPKSKPPSLPIKYKKSGSIKPKTEKKEKKGKLTEPKTTSEFGMKTEKKSKAAPKVEKEPPKSKSTKKKLKDKVGQQPPLSCGESLTVWKSVCDEPPTKKRKKEKDKLSSSNRLELQKVVGNEHDISINNIDKNPKKKKKEKAIITSKVKKDSDKSPSRKKKVLSDKTGIDEGDNKKKTKKERKVKIKDGEKSKKPSKKVSRSPPPYRRKSSDDQQKKKSRRKSHLDEAQKWPPVLNQSSTNPVTNNNYQFVNTTDNPNSPPFTQTATSNIVTSNYGANSGDINTSFSCSNSIGQPPQQGTATGSAMHYQSINLGDCGDQTKTSSLINSTTNPSLITQQQQPVALILHPNNYQTAPVSSCPTSQVTPSSVSCQPQVTFLIASSTTMSMPSASANTNPTPVMSENTLRIPAYIPRATSATSSSLVDNTSFVQSTNFSLTDELGGESYGGPATLTLHRDVDSVHHHQTYIQPPAITIQYHHSAPATPAGALEAASPPYGIKPEENHLNLLATVAQEFGSREDIGKRLSIDGSCNNSIIGESPPMSPQKSPYSIVQYHHPQPININGNSMISTCSTTANANSNAAVKLDSNWKSGGDIGGGSGEQHHHHPINNNSSGLSVKEGGLDGDGNKDSLLKKVQTKPEKQQKVKPVKKPKVKTANSITQPKAGKKQKRSVSDSASYSPPVVLLKIPQIATKQRISTIREEKARKQSKQTKAAHTKAIAKTVIATTVDNGESRDEKKAVVVKGEKKKRSKKDKLSKPLTKANDEKLGKLQIKSVGKPEKKAKVTKTKLEKGISSAASSTSKSSPSRKPLLSPLKLQMPTTTSGHITLTATIITTSTTSTTSPVKEKVSKSPGTSTCFYNPPERISAFAKQAIARRDSTSATSPTKQPLSSSGSSSNESPFKYSMFFPNTTKTTSQSTNNINPTVELQSQQLLSSLKIPPLSSSDLLKTISDQSPPTKLTQASLSVPKVDKVQIKLPTSTATRPSSSSPSSISELKGLVREPTHPIEQDKKKTELLLDRSPTSSYGNTTTSTTSNGKPNGRVKKEMKEERKKKEKKDKKLPKPLKLSLVKVVGINDGDDIVDDNQLRKGKKRKRREISTDGELVPKKPRKKRAERSKSFSTAPGQTLVSNITPSYSTPPIITITPSSATPTAAPSSQFSLTSSSAVVTGSINRQFSPLTPPLTAKSSLGEEDDRGKHSFPSSIASCSASSTGSSRHSSPSHLGEAETENENENDFSNWVADPMFAVSAIKITSSNQPSDISSNGGDDSSVNLDVESVGEERTPKERKKGSSNKPPKLTLMSVSNNNKPESNHNMVMSNAHPSDKFHEAQSQLKSFVQFKPKQLSSGKSQKGSRHHHIKPSLKAEPVLRSQTEDEEEDERAGKSDDDNNDDFELDMEVANITTQNTPKTHKQRKASGGSASVSSVCNSSGKRDGGAASTSSSTEAATSSASAGKKPSINRNSLSYLSNSSSKQHSHPSTKEIMTKVFSRKVSPELRRERDGSNSNSGLLASSSAGGKERKQRYPSKKLSKSSSSSTLYSQQGTEMDADDEDEDELLDIDDPPIAPVKQAAVSMSAAAAAVIVNTTANATTSSSSSATATTSTSIPTTSLPPSKKSSPKKRSARSSTTSSSASLSTEKVQSRSSSSRGNRGQLSFSSPSSTTNTNQSGEGSQQNQEKDETLLPGKVELGSVDELVDEMRILTEIQGLFYTGRLNALQPPDVYGVTLDNERGAPPHLIFSAEEVLEKCLREKKPQTLTSGLRICAYWSPQYSGLYPGRVSSDFTPKFDPEKDLIPIEFDDGDTGMIKLKEIRLLSSNHPVREYDPNPLLTLEKKHRKRRHSSATGTSGGCTGDHDEPDCGEPYCAKVGKMEGEEDEEEDDDDGGLPIAHHSSSKMLYWTWSGLGYKRPKCKKSRNKEFFHGIQRGNEAINVGDAALFISTGNERPFIGRVERFWEQKGKKMVNVRWFYHPEEVKASAKRLSNLKYPGALFESPHIDENDVQTIAKKCDVLPFPEFKKRLSPTSGGSPRLAKLTAKTSTKPRDMYYVAGFYDPYTYNLTLKDLK</sequence>
<reference evidence="3 4" key="1">
    <citation type="submission" date="2024-08" db="EMBL/GenBank/DDBJ databases">
        <authorList>
            <person name="Cucini C."/>
            <person name="Frati F."/>
        </authorList>
    </citation>
    <scope>NUCLEOTIDE SEQUENCE [LARGE SCALE GENOMIC DNA]</scope>
</reference>
<feature type="compositionally biased region" description="Basic and acidic residues" evidence="1">
    <location>
        <begin position="2242"/>
        <end position="2257"/>
    </location>
</feature>
<gene>
    <name evidence="3" type="ORF">ODALV1_LOCUS2123</name>
</gene>
<feature type="compositionally biased region" description="Basic residues" evidence="1">
    <location>
        <begin position="1643"/>
        <end position="1652"/>
    </location>
</feature>
<feature type="compositionally biased region" description="Polar residues" evidence="1">
    <location>
        <begin position="2623"/>
        <end position="2643"/>
    </location>
</feature>
<feature type="region of interest" description="Disordered" evidence="1">
    <location>
        <begin position="202"/>
        <end position="270"/>
    </location>
</feature>
<feature type="compositionally biased region" description="Polar residues" evidence="1">
    <location>
        <begin position="47"/>
        <end position="56"/>
    </location>
</feature>
<dbReference type="Pfam" id="PF21744">
    <property type="entry name" value="BAHCC1-like_Tudor"/>
    <property type="match status" value="1"/>
</dbReference>
<feature type="compositionally biased region" description="Low complexity" evidence="1">
    <location>
        <begin position="2805"/>
        <end position="2815"/>
    </location>
</feature>
<keyword evidence="4" id="KW-1185">Reference proteome</keyword>
<feature type="compositionally biased region" description="Low complexity" evidence="1">
    <location>
        <begin position="1224"/>
        <end position="1240"/>
    </location>
</feature>
<feature type="compositionally biased region" description="Low complexity" evidence="1">
    <location>
        <begin position="728"/>
        <end position="761"/>
    </location>
</feature>
<dbReference type="Gene3D" id="2.30.30.490">
    <property type="match status" value="1"/>
</dbReference>
<feature type="region of interest" description="Disordered" evidence="1">
    <location>
        <begin position="2339"/>
        <end position="2386"/>
    </location>
</feature>
<dbReference type="PANTHER" id="PTHR12505:SF24">
    <property type="entry name" value="PROTEIN WINGED EYE"/>
    <property type="match status" value="1"/>
</dbReference>
<feature type="compositionally biased region" description="Low complexity" evidence="1">
    <location>
        <begin position="2486"/>
        <end position="2505"/>
    </location>
</feature>
<feature type="compositionally biased region" description="Low complexity" evidence="1">
    <location>
        <begin position="689"/>
        <end position="718"/>
    </location>
</feature>
<feature type="compositionally biased region" description="Acidic residues" evidence="1">
    <location>
        <begin position="2852"/>
        <end position="2861"/>
    </location>
</feature>
<feature type="compositionally biased region" description="Basic and acidic residues" evidence="1">
    <location>
        <begin position="213"/>
        <end position="249"/>
    </location>
</feature>
<dbReference type="InterPro" id="IPR048924">
    <property type="entry name" value="BAHCC1-like_Tudor"/>
</dbReference>
<feature type="compositionally biased region" description="Basic residues" evidence="1">
    <location>
        <begin position="2110"/>
        <end position="2119"/>
    </location>
</feature>
<feature type="compositionally biased region" description="Polar residues" evidence="1">
    <location>
        <begin position="1363"/>
        <end position="1382"/>
    </location>
</feature>
<feature type="region of interest" description="Disordered" evidence="1">
    <location>
        <begin position="3297"/>
        <end position="3317"/>
    </location>
</feature>
<feature type="compositionally biased region" description="Basic and acidic residues" evidence="1">
    <location>
        <begin position="2508"/>
        <end position="2517"/>
    </location>
</feature>
<feature type="compositionally biased region" description="Low complexity" evidence="1">
    <location>
        <begin position="374"/>
        <end position="391"/>
    </location>
</feature>
<organism evidence="3 4">
    <name type="scientific">Orchesella dallaii</name>
    <dbReference type="NCBI Taxonomy" id="48710"/>
    <lineage>
        <taxon>Eukaryota</taxon>
        <taxon>Metazoa</taxon>
        <taxon>Ecdysozoa</taxon>
        <taxon>Arthropoda</taxon>
        <taxon>Hexapoda</taxon>
        <taxon>Collembola</taxon>
        <taxon>Entomobryomorpha</taxon>
        <taxon>Entomobryoidea</taxon>
        <taxon>Orchesellidae</taxon>
        <taxon>Orchesellinae</taxon>
        <taxon>Orchesella</taxon>
    </lineage>
</organism>
<dbReference type="InterPro" id="IPR043151">
    <property type="entry name" value="BAH_sf"/>
</dbReference>
<feature type="compositionally biased region" description="Low complexity" evidence="1">
    <location>
        <begin position="416"/>
        <end position="429"/>
    </location>
</feature>
<evidence type="ECO:0000313" key="4">
    <source>
        <dbReference type="Proteomes" id="UP001642540"/>
    </source>
</evidence>
<feature type="compositionally biased region" description="Polar residues" evidence="1">
    <location>
        <begin position="359"/>
        <end position="373"/>
    </location>
</feature>
<accession>A0ABP1PRX4</accession>